<accession>A0ABN2L969</accession>
<keyword evidence="8" id="KW-0811">Translocation</keyword>
<reference evidence="11 12" key="1">
    <citation type="journal article" date="2019" name="Int. J. Syst. Evol. Microbiol.">
        <title>The Global Catalogue of Microorganisms (GCM) 10K type strain sequencing project: providing services to taxonomists for standard genome sequencing and annotation.</title>
        <authorList>
            <consortium name="The Broad Institute Genomics Platform"/>
            <consortium name="The Broad Institute Genome Sequencing Center for Infectious Disease"/>
            <person name="Wu L."/>
            <person name="Ma J."/>
        </authorList>
    </citation>
    <scope>NUCLEOTIDE SEQUENCE [LARGE SCALE GENOMIC DNA]</scope>
    <source>
        <strain evidence="11 12">JCM 15592</strain>
    </source>
</reference>
<keyword evidence="9 10" id="KW-0472">Membrane</keyword>
<evidence type="ECO:0000256" key="3">
    <source>
        <dbReference type="ARBA" id="ARBA00022448"/>
    </source>
</evidence>
<evidence type="ECO:0000256" key="6">
    <source>
        <dbReference type="ARBA" id="ARBA00022927"/>
    </source>
</evidence>
<name>A0ABN2L969_9MICO</name>
<protein>
    <recommendedName>
        <fullName evidence="13">Preprotein translocase subunit YajC</fullName>
    </recommendedName>
</protein>
<evidence type="ECO:0000256" key="1">
    <source>
        <dbReference type="ARBA" id="ARBA00004162"/>
    </source>
</evidence>
<gene>
    <name evidence="11" type="ORF">GCM10009811_01620</name>
</gene>
<dbReference type="Pfam" id="PF02699">
    <property type="entry name" value="YajC"/>
    <property type="match status" value="1"/>
</dbReference>
<evidence type="ECO:0000313" key="12">
    <source>
        <dbReference type="Proteomes" id="UP001499938"/>
    </source>
</evidence>
<keyword evidence="12" id="KW-1185">Reference proteome</keyword>
<dbReference type="NCBIfam" id="TIGR00739">
    <property type="entry name" value="yajC"/>
    <property type="match status" value="1"/>
</dbReference>
<evidence type="ECO:0000256" key="8">
    <source>
        <dbReference type="ARBA" id="ARBA00023010"/>
    </source>
</evidence>
<dbReference type="InterPro" id="IPR003849">
    <property type="entry name" value="Preprotein_translocase_YajC"/>
</dbReference>
<evidence type="ECO:0000256" key="4">
    <source>
        <dbReference type="ARBA" id="ARBA00022475"/>
    </source>
</evidence>
<keyword evidence="3" id="KW-0813">Transport</keyword>
<feature type="transmembrane region" description="Helical" evidence="10">
    <location>
        <begin position="12"/>
        <end position="33"/>
    </location>
</feature>
<dbReference type="PANTHER" id="PTHR33909">
    <property type="entry name" value="SEC TRANSLOCON ACCESSORY COMPLEX SUBUNIT YAJC"/>
    <property type="match status" value="1"/>
</dbReference>
<dbReference type="PANTHER" id="PTHR33909:SF1">
    <property type="entry name" value="SEC TRANSLOCON ACCESSORY COMPLEX SUBUNIT YAJC"/>
    <property type="match status" value="1"/>
</dbReference>
<evidence type="ECO:0000256" key="5">
    <source>
        <dbReference type="ARBA" id="ARBA00022692"/>
    </source>
</evidence>
<evidence type="ECO:0000256" key="2">
    <source>
        <dbReference type="ARBA" id="ARBA00006742"/>
    </source>
</evidence>
<dbReference type="EMBL" id="BAAAPO010000003">
    <property type="protein sequence ID" value="GAA1779985.1"/>
    <property type="molecule type" value="Genomic_DNA"/>
</dbReference>
<keyword evidence="6" id="KW-0653">Protein transport</keyword>
<proteinExistence type="inferred from homology"/>
<keyword evidence="7 10" id="KW-1133">Transmembrane helix</keyword>
<dbReference type="RefSeq" id="WP_344079888.1">
    <property type="nucleotide sequence ID" value="NZ_BAAAPO010000003.1"/>
</dbReference>
<evidence type="ECO:0008006" key="13">
    <source>
        <dbReference type="Google" id="ProtNLM"/>
    </source>
</evidence>
<comment type="subcellular location">
    <subcellularLocation>
        <location evidence="1">Cell membrane</location>
        <topology evidence="1">Single-pass membrane protein</topology>
    </subcellularLocation>
</comment>
<dbReference type="Proteomes" id="UP001499938">
    <property type="component" value="Unassembled WGS sequence"/>
</dbReference>
<dbReference type="SMART" id="SM01323">
    <property type="entry name" value="YajC"/>
    <property type="match status" value="1"/>
</dbReference>
<evidence type="ECO:0000256" key="10">
    <source>
        <dbReference type="SAM" id="Phobius"/>
    </source>
</evidence>
<organism evidence="11 12">
    <name type="scientific">Nostocoides veronense</name>
    <dbReference type="NCBI Taxonomy" id="330836"/>
    <lineage>
        <taxon>Bacteria</taxon>
        <taxon>Bacillati</taxon>
        <taxon>Actinomycetota</taxon>
        <taxon>Actinomycetes</taxon>
        <taxon>Micrococcales</taxon>
        <taxon>Intrasporangiaceae</taxon>
        <taxon>Nostocoides</taxon>
    </lineage>
</organism>
<keyword evidence="5 10" id="KW-0812">Transmembrane</keyword>
<sequence length="110" mass="11842">MHSGLATATASNGIPMANLLLLLLPLLLLFWMVTNQRRRMRTVQTMQQALQVGDEVVMTSGLFGRIAAFEGEKVVLQVAPGVQLRFDRRAIGAKAPDAPDAVSPADGVEN</sequence>
<comment type="similarity">
    <text evidence="2">Belongs to the YajC family.</text>
</comment>
<evidence type="ECO:0000313" key="11">
    <source>
        <dbReference type="EMBL" id="GAA1779985.1"/>
    </source>
</evidence>
<keyword evidence="4" id="KW-1003">Cell membrane</keyword>
<comment type="caution">
    <text evidence="11">The sequence shown here is derived from an EMBL/GenBank/DDBJ whole genome shotgun (WGS) entry which is preliminary data.</text>
</comment>
<evidence type="ECO:0000256" key="7">
    <source>
        <dbReference type="ARBA" id="ARBA00022989"/>
    </source>
</evidence>
<evidence type="ECO:0000256" key="9">
    <source>
        <dbReference type="ARBA" id="ARBA00023136"/>
    </source>
</evidence>